<comment type="caution">
    <text evidence="1">The sequence shown here is derived from an EMBL/GenBank/DDBJ whole genome shotgun (WGS) entry which is preliminary data.</text>
</comment>
<reference evidence="1" key="1">
    <citation type="submission" date="2021-04" db="EMBL/GenBank/DDBJ databases">
        <title>Draft genome sequence of Xylanibacillus composti strain K13.</title>
        <authorList>
            <person name="Uke A."/>
            <person name="Chhe C."/>
            <person name="Baramee S."/>
            <person name="Kosugi A."/>
        </authorList>
    </citation>
    <scope>NUCLEOTIDE SEQUENCE</scope>
    <source>
        <strain evidence="1">K13</strain>
    </source>
</reference>
<keyword evidence="2" id="KW-1185">Reference proteome</keyword>
<accession>A0A8J4H2Z3</accession>
<dbReference type="EMBL" id="BOVK01000037">
    <property type="protein sequence ID" value="GIQ69914.1"/>
    <property type="molecule type" value="Genomic_DNA"/>
</dbReference>
<proteinExistence type="predicted"/>
<name>A0A8J4H2Z3_9BACL</name>
<dbReference type="Proteomes" id="UP000677918">
    <property type="component" value="Unassembled WGS sequence"/>
</dbReference>
<organism evidence="1 2">
    <name type="scientific">Xylanibacillus composti</name>
    <dbReference type="NCBI Taxonomy" id="1572762"/>
    <lineage>
        <taxon>Bacteria</taxon>
        <taxon>Bacillati</taxon>
        <taxon>Bacillota</taxon>
        <taxon>Bacilli</taxon>
        <taxon>Bacillales</taxon>
        <taxon>Paenibacillaceae</taxon>
        <taxon>Xylanibacillus</taxon>
    </lineage>
</organism>
<evidence type="ECO:0000313" key="2">
    <source>
        <dbReference type="Proteomes" id="UP000677918"/>
    </source>
</evidence>
<evidence type="ECO:0000313" key="1">
    <source>
        <dbReference type="EMBL" id="GIQ69914.1"/>
    </source>
</evidence>
<dbReference type="AlphaFoldDB" id="A0A8J4H2Z3"/>
<gene>
    <name evidence="1" type="ORF">XYCOK13_27380</name>
</gene>
<protein>
    <submittedName>
        <fullName evidence="1">Uncharacterized protein</fullName>
    </submittedName>
</protein>
<sequence length="57" mass="6408">MVLPTNVNDLPRTIPEMAMGTTRPKQKLDKNNPVSILKKLLHARIDAKGGYYGILFQ</sequence>